<dbReference type="PANTHER" id="PTHR21310:SF59">
    <property type="entry name" value="AMINOGLYCOSIDE PHOSPHOTRANSFERASE DOMAIN-CONTAINING PROTEIN"/>
    <property type="match status" value="1"/>
</dbReference>
<dbReference type="VEuPathDB" id="FungiDB:P170DRAFT_117455"/>
<dbReference type="PANTHER" id="PTHR21310">
    <property type="entry name" value="AMINOGLYCOSIDE PHOSPHOTRANSFERASE-RELATED-RELATED"/>
    <property type="match status" value="1"/>
</dbReference>
<dbReference type="GeneID" id="36550038"/>
<name>A0A2I2GJ64_9EURO</name>
<dbReference type="InterPro" id="IPR051678">
    <property type="entry name" value="AGP_Transferase"/>
</dbReference>
<dbReference type="RefSeq" id="XP_024708223.1">
    <property type="nucleotide sequence ID" value="XM_024842343.1"/>
</dbReference>
<comment type="caution">
    <text evidence="1">The sequence shown here is derived from an EMBL/GenBank/DDBJ whole genome shotgun (WGS) entry which is preliminary data.</text>
</comment>
<accession>A0A2I2GJ64</accession>
<gene>
    <name evidence="1" type="ORF">P170DRAFT_117455</name>
</gene>
<reference evidence="1 2" key="1">
    <citation type="submission" date="2016-12" db="EMBL/GenBank/DDBJ databases">
        <title>The genomes of Aspergillus section Nigri reveals drivers in fungal speciation.</title>
        <authorList>
            <consortium name="DOE Joint Genome Institute"/>
            <person name="Vesth T.C."/>
            <person name="Nybo J."/>
            <person name="Theobald S."/>
            <person name="Brandl J."/>
            <person name="Frisvad J.C."/>
            <person name="Nielsen K.F."/>
            <person name="Lyhne E.K."/>
            <person name="Kogle M.E."/>
            <person name="Kuo A."/>
            <person name="Riley R."/>
            <person name="Clum A."/>
            <person name="Nolan M."/>
            <person name="Lipzen A."/>
            <person name="Salamov A."/>
            <person name="Henrissat B."/>
            <person name="Wiebenga A."/>
            <person name="De Vries R.P."/>
            <person name="Grigoriev I.V."/>
            <person name="Mortensen U.H."/>
            <person name="Andersen M.R."/>
            <person name="Baker S.E."/>
        </authorList>
    </citation>
    <scope>NUCLEOTIDE SEQUENCE [LARGE SCALE GENOMIC DNA]</scope>
    <source>
        <strain evidence="1 2">IBT 23096</strain>
    </source>
</reference>
<proteinExistence type="predicted"/>
<dbReference type="AlphaFoldDB" id="A0A2I2GJ64"/>
<dbReference type="Proteomes" id="UP000234275">
    <property type="component" value="Unassembled WGS sequence"/>
</dbReference>
<keyword evidence="2" id="KW-1185">Reference proteome</keyword>
<dbReference type="OrthoDB" id="5210591at2759"/>
<dbReference type="EMBL" id="MSFO01000002">
    <property type="protein sequence ID" value="PLB52921.1"/>
    <property type="molecule type" value="Genomic_DNA"/>
</dbReference>
<evidence type="ECO:0000313" key="1">
    <source>
        <dbReference type="EMBL" id="PLB52921.1"/>
    </source>
</evidence>
<organism evidence="1 2">
    <name type="scientific">Aspergillus steynii IBT 23096</name>
    <dbReference type="NCBI Taxonomy" id="1392250"/>
    <lineage>
        <taxon>Eukaryota</taxon>
        <taxon>Fungi</taxon>
        <taxon>Dikarya</taxon>
        <taxon>Ascomycota</taxon>
        <taxon>Pezizomycotina</taxon>
        <taxon>Eurotiomycetes</taxon>
        <taxon>Eurotiomycetidae</taxon>
        <taxon>Eurotiales</taxon>
        <taxon>Aspergillaceae</taxon>
        <taxon>Aspergillus</taxon>
        <taxon>Aspergillus subgen. Circumdati</taxon>
    </lineage>
</organism>
<evidence type="ECO:0000313" key="2">
    <source>
        <dbReference type="Proteomes" id="UP000234275"/>
    </source>
</evidence>
<protein>
    <recommendedName>
        <fullName evidence="3">Aminoglycoside phosphotransferase domain-containing protein</fullName>
    </recommendedName>
</protein>
<dbReference type="STRING" id="1392250.A0A2I2GJ64"/>
<sequence>MSPFLLDCSNSECADTTDLDTVVGQIFSPNVYVREIYPLEGHLHSMCLVILSNEEQLLLKSTPGMMTPLLRQEQRLLETEAQAMFILKQSAVSCIPAVLHYDHRGNLFGSSFILRQFVPGTTLQELEAQLGDQTRTDIDWTLGSLANSISQHVSHSFGSLEQVASGSGKRSWREAFIILFEGILRDSEDVFVNLPYAEIRHQVCRLSPALEEVRLARLVVVDLGRPSQVLLDPESKRVAGVVDFSSALWGDVYMADIFDNPSSSVLDGFGLRPTKSKAESIRHLLSTVAIDPSRGSQYNTIETGIYLPKMMQEDD</sequence>
<evidence type="ECO:0008006" key="3">
    <source>
        <dbReference type="Google" id="ProtNLM"/>
    </source>
</evidence>